<dbReference type="EMBL" id="KI517408">
    <property type="protein sequence ID" value="ESQ49526.1"/>
    <property type="molecule type" value="Genomic_DNA"/>
</dbReference>
<dbReference type="Gene3D" id="3.70.10.10">
    <property type="match status" value="1"/>
</dbReference>
<proteinExistence type="predicted"/>
<dbReference type="Gramene" id="ESQ49526">
    <property type="protein sequence ID" value="ESQ49526"/>
    <property type="gene ID" value="EUTSA_v10022144mg"/>
</dbReference>
<gene>
    <name evidence="2" type="ORF">EUTSA_v10022144mg</name>
</gene>
<protein>
    <submittedName>
        <fullName evidence="2">Uncharacterized protein</fullName>
    </submittedName>
</protein>
<dbReference type="GO" id="GO:0000076">
    <property type="term" value="P:DNA replication checkpoint signaling"/>
    <property type="evidence" value="ECO:0007669"/>
    <property type="project" value="TreeGrafter"/>
</dbReference>
<dbReference type="eggNOG" id="KOG2810">
    <property type="taxonomic scope" value="Eukaryota"/>
</dbReference>
<dbReference type="Pfam" id="PF04139">
    <property type="entry name" value="Rad9"/>
    <property type="match status" value="1"/>
</dbReference>
<feature type="region of interest" description="Disordered" evidence="1">
    <location>
        <begin position="285"/>
        <end position="324"/>
    </location>
</feature>
<dbReference type="GO" id="GO:0006281">
    <property type="term" value="P:DNA repair"/>
    <property type="evidence" value="ECO:0007669"/>
    <property type="project" value="TreeGrafter"/>
</dbReference>
<sequence length="351" mass="39717">MELLAITIIRKFALELYFSLSQISTLCSNVVSMARRRGNRKSLFYFSVSDPSFFVLSKPCAVGWPFHTWNGSRYANRITTFSLFDGYSDTARSVLRTPLASIDHTSVQLSDLDASPKRKCYSGKVEPDVQHLLHDMTKFLSGLVEQPPNLYELLENFQSSLQISFPSDAASERGRKAVGFRSCVDPTKDNDSSSHTDQFCIDPSKGFLQYNNIVEHVKMTYSVEELKELLAFCKACEADLHLFSERPGEPMLMAPNYYFHDGSVSNFDAMLLLAKQLLLCSQNSDAKVGGKPKKQNRQAQSKKDIHARDKAKTQQQSQSSKEEESIHEVEKVFNFSLKPILISYDFLNVID</sequence>
<evidence type="ECO:0000313" key="2">
    <source>
        <dbReference type="EMBL" id="ESQ49526.1"/>
    </source>
</evidence>
<reference evidence="2 3" key="1">
    <citation type="journal article" date="2013" name="Front. Plant Sci.">
        <title>The Reference Genome of the Halophytic Plant Eutrema salsugineum.</title>
        <authorList>
            <person name="Yang R."/>
            <person name="Jarvis D.E."/>
            <person name="Chen H."/>
            <person name="Beilstein M.A."/>
            <person name="Grimwood J."/>
            <person name="Jenkins J."/>
            <person name="Shu S."/>
            <person name="Prochnik S."/>
            <person name="Xin M."/>
            <person name="Ma C."/>
            <person name="Schmutz J."/>
            <person name="Wing R.A."/>
            <person name="Mitchell-Olds T."/>
            <person name="Schumaker K.S."/>
            <person name="Wang X."/>
        </authorList>
    </citation>
    <scope>NUCLEOTIDE SEQUENCE [LARGE SCALE GENOMIC DNA]</scope>
</reference>
<dbReference type="OMA" id="NECRARL"/>
<keyword evidence="3" id="KW-1185">Reference proteome</keyword>
<dbReference type="GO" id="GO:0071479">
    <property type="term" value="P:cellular response to ionizing radiation"/>
    <property type="evidence" value="ECO:0007669"/>
    <property type="project" value="TreeGrafter"/>
</dbReference>
<evidence type="ECO:0000313" key="3">
    <source>
        <dbReference type="Proteomes" id="UP000030689"/>
    </source>
</evidence>
<organism evidence="2 3">
    <name type="scientific">Eutrema salsugineum</name>
    <name type="common">Saltwater cress</name>
    <name type="synonym">Sisymbrium salsugineum</name>
    <dbReference type="NCBI Taxonomy" id="72664"/>
    <lineage>
        <taxon>Eukaryota</taxon>
        <taxon>Viridiplantae</taxon>
        <taxon>Streptophyta</taxon>
        <taxon>Embryophyta</taxon>
        <taxon>Tracheophyta</taxon>
        <taxon>Spermatophyta</taxon>
        <taxon>Magnoliopsida</taxon>
        <taxon>eudicotyledons</taxon>
        <taxon>Gunneridae</taxon>
        <taxon>Pentapetalae</taxon>
        <taxon>rosids</taxon>
        <taxon>malvids</taxon>
        <taxon>Brassicales</taxon>
        <taxon>Brassicaceae</taxon>
        <taxon>Eutremeae</taxon>
        <taxon>Eutrema</taxon>
    </lineage>
</organism>
<feature type="compositionally biased region" description="Basic and acidic residues" evidence="1">
    <location>
        <begin position="301"/>
        <end position="312"/>
    </location>
</feature>
<dbReference type="KEGG" id="eus:EUTSA_v10022144mg"/>
<dbReference type="GO" id="GO:0030896">
    <property type="term" value="C:checkpoint clamp complex"/>
    <property type="evidence" value="ECO:0007669"/>
    <property type="project" value="InterPro"/>
</dbReference>
<dbReference type="PANTHER" id="PTHR15237">
    <property type="entry name" value="DNA REPAIR PROTEIN RAD9"/>
    <property type="match status" value="1"/>
</dbReference>
<dbReference type="InterPro" id="IPR007268">
    <property type="entry name" value="Rad9/Ddc1"/>
</dbReference>
<dbReference type="Proteomes" id="UP000030689">
    <property type="component" value="Unassembled WGS sequence"/>
</dbReference>
<evidence type="ECO:0000256" key="1">
    <source>
        <dbReference type="SAM" id="MobiDB-lite"/>
    </source>
</evidence>
<dbReference type="GO" id="GO:0031573">
    <property type="term" value="P:mitotic intra-S DNA damage checkpoint signaling"/>
    <property type="evidence" value="ECO:0007669"/>
    <property type="project" value="TreeGrafter"/>
</dbReference>
<dbReference type="PANTHER" id="PTHR15237:SF0">
    <property type="entry name" value="CELL CYCLE CHECKPOINT CONTROL PROTEIN"/>
    <property type="match status" value="1"/>
</dbReference>
<name>V4NSA1_EUTSA</name>
<dbReference type="STRING" id="72664.V4NSA1"/>
<dbReference type="AlphaFoldDB" id="V4NSA1"/>
<accession>V4NSA1</accession>